<dbReference type="GeneID" id="65094801"/>
<protein>
    <submittedName>
        <fullName evidence="1">Uncharacterized protein</fullName>
    </submittedName>
</protein>
<dbReference type="VEuPathDB" id="FungiDB:FMAN_16006"/>
<gene>
    <name evidence="1" type="ORF">FMAN_16006</name>
</gene>
<name>A0A1L7SYP9_FUSMA</name>
<sequence>METPMRFCLPDDDFGNKMRDLFSWYGIPVKQVCMPEGDQRSTGLKKTTRMITEIFEEPPAATGPVLFSKMRHFMDAQTLDINEGPKHGNLMERYFYPTWAAKYWLNHYLRLTKQRHKLPGMEQNDSVDKLPKVRDVERMAIIHVRLDAKSGVGRVMDETTLKHVGSSIAKANKRVSEWNNLSSSSKGKYFIPAERFSHIILYGDFDYFGGLKRKAWVEKELNDPNVAVLFISRPWEGKDRTAESPPVRSVGAEDRERINNEVEELWSKFRSIGFDYVPAQVKILSIWTALCKRYNPRACVIGHRSGFIEAAGLIGLPTLYLNDEREKVDREGNKKPGELLWAPFQSTSRLRMLSDVMNTIIPVEALQKQSKTRGSTTGEVKTLKIAPGYEDELTAALFMFMCCNIDTSSGRRYKGYPAWTARVAMRKSVSGRAWLCERYRFATGTSKDCGRKAWDEKDFDPWLRDIGEVWDYEWKLRRLGVLPYNLGDDTHY</sequence>
<dbReference type="RefSeq" id="XP_041679014.1">
    <property type="nucleotide sequence ID" value="XM_041828119.1"/>
</dbReference>
<dbReference type="Proteomes" id="UP000184255">
    <property type="component" value="Unassembled WGS sequence"/>
</dbReference>
<accession>A0A1L7SYP9</accession>
<reference evidence="2" key="1">
    <citation type="journal article" date="2016" name="Genome Biol. Evol.">
        <title>Comparative 'omics' of the Fusarium fujikuroi species complex highlights differences in genetic potential and metabolite synthesis.</title>
        <authorList>
            <person name="Niehaus E.-M."/>
            <person name="Muensterkoetter M."/>
            <person name="Proctor R.H."/>
            <person name="Brown D.W."/>
            <person name="Sharon A."/>
            <person name="Idan Y."/>
            <person name="Oren-Young L."/>
            <person name="Sieber C.M."/>
            <person name="Novak O."/>
            <person name="Pencik A."/>
            <person name="Tarkowska D."/>
            <person name="Hromadova K."/>
            <person name="Freeman S."/>
            <person name="Maymon M."/>
            <person name="Elazar M."/>
            <person name="Youssef S.A."/>
            <person name="El-Shabrawy E.S.M."/>
            <person name="Shalaby A.B.A."/>
            <person name="Houterman P."/>
            <person name="Brock N.L."/>
            <person name="Burkhardt I."/>
            <person name="Tsavkelova E.A."/>
            <person name="Dickschat J.S."/>
            <person name="Galuszka P."/>
            <person name="Gueldener U."/>
            <person name="Tudzynski B."/>
        </authorList>
    </citation>
    <scope>NUCLEOTIDE SEQUENCE [LARGE SCALE GENOMIC DNA]</scope>
    <source>
        <strain evidence="2">MRC7560</strain>
    </source>
</reference>
<comment type="caution">
    <text evidence="1">The sequence shown here is derived from an EMBL/GenBank/DDBJ whole genome shotgun (WGS) entry which is preliminary data.</text>
</comment>
<dbReference type="EMBL" id="FCQH01000003">
    <property type="protein sequence ID" value="CVK88181.1"/>
    <property type="molecule type" value="Genomic_DNA"/>
</dbReference>
<evidence type="ECO:0000313" key="1">
    <source>
        <dbReference type="EMBL" id="CVK88181.1"/>
    </source>
</evidence>
<proteinExistence type="predicted"/>
<organism evidence="1 2">
    <name type="scientific">Fusarium mangiferae</name>
    <name type="common">Mango malformation disease fungus</name>
    <dbReference type="NCBI Taxonomy" id="192010"/>
    <lineage>
        <taxon>Eukaryota</taxon>
        <taxon>Fungi</taxon>
        <taxon>Dikarya</taxon>
        <taxon>Ascomycota</taxon>
        <taxon>Pezizomycotina</taxon>
        <taxon>Sordariomycetes</taxon>
        <taxon>Hypocreomycetidae</taxon>
        <taxon>Hypocreales</taxon>
        <taxon>Nectriaceae</taxon>
        <taxon>Fusarium</taxon>
        <taxon>Fusarium fujikuroi species complex</taxon>
    </lineage>
</organism>
<keyword evidence="2" id="KW-1185">Reference proteome</keyword>
<dbReference type="AlphaFoldDB" id="A0A1L7SYP9"/>
<evidence type="ECO:0000313" key="2">
    <source>
        <dbReference type="Proteomes" id="UP000184255"/>
    </source>
</evidence>